<feature type="transmembrane region" description="Helical" evidence="7">
    <location>
        <begin position="236"/>
        <end position="257"/>
    </location>
</feature>
<keyword evidence="5 7" id="KW-1133">Transmembrane helix</keyword>
<feature type="domain" description="Major facilitator superfamily (MFS) profile" evidence="8">
    <location>
        <begin position="7"/>
        <end position="439"/>
    </location>
</feature>
<evidence type="ECO:0000313" key="9">
    <source>
        <dbReference type="EMBL" id="MCU4743103.1"/>
    </source>
</evidence>
<evidence type="ECO:0000256" key="2">
    <source>
        <dbReference type="ARBA" id="ARBA00022448"/>
    </source>
</evidence>
<dbReference type="PROSITE" id="PS50850">
    <property type="entry name" value="MFS"/>
    <property type="match status" value="1"/>
</dbReference>
<dbReference type="InterPro" id="IPR020846">
    <property type="entry name" value="MFS_dom"/>
</dbReference>
<feature type="transmembrane region" description="Helical" evidence="7">
    <location>
        <begin position="12"/>
        <end position="33"/>
    </location>
</feature>
<feature type="transmembrane region" description="Helical" evidence="7">
    <location>
        <begin position="84"/>
        <end position="102"/>
    </location>
</feature>
<evidence type="ECO:0000256" key="7">
    <source>
        <dbReference type="SAM" id="Phobius"/>
    </source>
</evidence>
<dbReference type="InterPro" id="IPR036259">
    <property type="entry name" value="MFS_trans_sf"/>
</dbReference>
<sequence length="447" mass="47132">MNDDRPQFWALYLTRFAEGFGFITLITLLPYYINELDPSGTTVLGVTISAGFIIGMYTSGFTIAQTFAVIPLAWAGDRFDKRTVLLIVVGLGAVVYALFPIVDSSASFILIRALQGIAVTGTGLMTLSLVGQIAKTGTRANYIGKANAASFSASIFGSLGAGALYEVFGFGPIFTIIVCIMVVAWLGTFRYLEADETRVEGFPFSDLALNRKILTLSSFRFQYAFSVTLVRTWVPIFAGTAVYGGLAYGGLAVALTVTAEKFTNMCCQPFTGRLSDGYGRALFVFAGGGAYGLVALLVPFSPAIGTALGAPSSIVIGVPGFLAGASAPFVETIPQQISVFGDVSPAFVPLVALSGLLGVADSFREPASMALFADEGTEDGGVASSFGIRELVWRPGSVIAPLLGGWLMTEVSMASVFYLGGAFALTGVGTFLVILVWFHGTRALVEW</sequence>
<dbReference type="AlphaFoldDB" id="A0AAP2Z1Y5"/>
<feature type="transmembrane region" description="Helical" evidence="7">
    <location>
        <begin position="278"/>
        <end position="298"/>
    </location>
</feature>
<dbReference type="GO" id="GO:0022857">
    <property type="term" value="F:transmembrane transporter activity"/>
    <property type="evidence" value="ECO:0007669"/>
    <property type="project" value="InterPro"/>
</dbReference>
<protein>
    <submittedName>
        <fullName evidence="9">MFS transporter</fullName>
    </submittedName>
</protein>
<proteinExistence type="predicted"/>
<keyword evidence="11" id="KW-1185">Reference proteome</keyword>
<evidence type="ECO:0000256" key="6">
    <source>
        <dbReference type="ARBA" id="ARBA00023136"/>
    </source>
</evidence>
<feature type="transmembrane region" description="Helical" evidence="7">
    <location>
        <begin position="416"/>
        <end position="438"/>
    </location>
</feature>
<dbReference type="EMBL" id="JAOPKA010000012">
    <property type="protein sequence ID" value="MCU4743103.1"/>
    <property type="molecule type" value="Genomic_DNA"/>
</dbReference>
<feature type="transmembrane region" description="Helical" evidence="7">
    <location>
        <begin position="337"/>
        <end position="360"/>
    </location>
</feature>
<evidence type="ECO:0000313" key="11">
    <source>
        <dbReference type="Proteomes" id="UP001320972"/>
    </source>
</evidence>
<feature type="transmembrane region" description="Helical" evidence="7">
    <location>
        <begin position="171"/>
        <end position="192"/>
    </location>
</feature>
<keyword evidence="2" id="KW-0813">Transport</keyword>
<gene>
    <name evidence="10" type="ORF">OB955_14245</name>
    <name evidence="9" type="ORF">OB960_17080</name>
</gene>
<feature type="transmembrane region" description="Helical" evidence="7">
    <location>
        <begin position="304"/>
        <end position="325"/>
    </location>
</feature>
<evidence type="ECO:0000256" key="3">
    <source>
        <dbReference type="ARBA" id="ARBA00022475"/>
    </source>
</evidence>
<dbReference type="Pfam" id="PF07690">
    <property type="entry name" value="MFS_1"/>
    <property type="match status" value="1"/>
</dbReference>
<name>A0AAP2Z1Y5_9EURY</name>
<evidence type="ECO:0000256" key="4">
    <source>
        <dbReference type="ARBA" id="ARBA00022692"/>
    </source>
</evidence>
<dbReference type="Proteomes" id="UP001320972">
    <property type="component" value="Unassembled WGS sequence"/>
</dbReference>
<dbReference type="Gene3D" id="1.20.1250.20">
    <property type="entry name" value="MFS general substrate transporter like domains"/>
    <property type="match status" value="2"/>
</dbReference>
<accession>A0AAP2Z1Y5</accession>
<dbReference type="SUPFAM" id="SSF103473">
    <property type="entry name" value="MFS general substrate transporter"/>
    <property type="match status" value="2"/>
</dbReference>
<dbReference type="Proteomes" id="UP001321018">
    <property type="component" value="Unassembled WGS sequence"/>
</dbReference>
<evidence type="ECO:0000256" key="1">
    <source>
        <dbReference type="ARBA" id="ARBA00004651"/>
    </source>
</evidence>
<evidence type="ECO:0000259" key="8">
    <source>
        <dbReference type="PROSITE" id="PS50850"/>
    </source>
</evidence>
<evidence type="ECO:0000313" key="10">
    <source>
        <dbReference type="EMBL" id="MCU4973896.1"/>
    </source>
</evidence>
<comment type="caution">
    <text evidence="9">The sequence shown here is derived from an EMBL/GenBank/DDBJ whole genome shotgun (WGS) entry which is preliminary data.</text>
</comment>
<dbReference type="PANTHER" id="PTHR43414:SF6">
    <property type="entry name" value="MULTIDRUG RESISTANCE PROTEIN MDTG"/>
    <property type="match status" value="1"/>
</dbReference>
<evidence type="ECO:0000256" key="5">
    <source>
        <dbReference type="ARBA" id="ARBA00022989"/>
    </source>
</evidence>
<evidence type="ECO:0000313" key="12">
    <source>
        <dbReference type="Proteomes" id="UP001321018"/>
    </source>
</evidence>
<reference evidence="9 11" key="1">
    <citation type="submission" date="2022-09" db="EMBL/GenBank/DDBJ databases">
        <title>Enrichment on poylsaccharides allowed isolation of novel metabolic and taxonomic groups of Haloarchaea.</title>
        <authorList>
            <person name="Sorokin D.Y."/>
            <person name="Elcheninov A.G."/>
            <person name="Khizhniak T.V."/>
            <person name="Kolganova T.V."/>
            <person name="Kublanov I.V."/>
        </authorList>
    </citation>
    <scope>NUCLEOTIDE SEQUENCE</scope>
    <source>
        <strain evidence="10 11">AArc-m2/3/4</strain>
        <strain evidence="9">AArc-xg1-1</strain>
    </source>
</reference>
<keyword evidence="4 7" id="KW-0812">Transmembrane</keyword>
<comment type="subcellular location">
    <subcellularLocation>
        <location evidence="1">Cell membrane</location>
        <topology evidence="1">Multi-pass membrane protein</topology>
    </subcellularLocation>
</comment>
<feature type="transmembrane region" description="Helical" evidence="7">
    <location>
        <begin position="108"/>
        <end position="130"/>
    </location>
</feature>
<dbReference type="PANTHER" id="PTHR43414">
    <property type="entry name" value="MULTIDRUG RESISTANCE PROTEIN MDTG"/>
    <property type="match status" value="1"/>
</dbReference>
<keyword evidence="3" id="KW-1003">Cell membrane</keyword>
<dbReference type="InterPro" id="IPR011701">
    <property type="entry name" value="MFS"/>
</dbReference>
<keyword evidence="6 7" id="KW-0472">Membrane</keyword>
<dbReference type="RefSeq" id="WP_338004921.1">
    <property type="nucleotide sequence ID" value="NZ_JAOPKA010000012.1"/>
</dbReference>
<dbReference type="GO" id="GO:0005886">
    <property type="term" value="C:plasma membrane"/>
    <property type="evidence" value="ECO:0007669"/>
    <property type="project" value="UniProtKB-SubCell"/>
</dbReference>
<dbReference type="EMBL" id="JAOPKB010000008">
    <property type="protein sequence ID" value="MCU4973896.1"/>
    <property type="molecule type" value="Genomic_DNA"/>
</dbReference>
<organism evidence="9 12">
    <name type="scientific">Natronoglomus mannanivorans</name>
    <dbReference type="NCBI Taxonomy" id="2979990"/>
    <lineage>
        <taxon>Archaea</taxon>
        <taxon>Methanobacteriati</taxon>
        <taxon>Methanobacteriota</taxon>
        <taxon>Stenosarchaea group</taxon>
        <taxon>Halobacteria</taxon>
        <taxon>Halobacteriales</taxon>
        <taxon>Natrialbaceae</taxon>
        <taxon>Natronoglomus</taxon>
    </lineage>
</organism>
<feature type="transmembrane region" description="Helical" evidence="7">
    <location>
        <begin position="45"/>
        <end position="72"/>
    </location>
</feature>